<gene>
    <name evidence="7" type="ORF">VTL71DRAFT_6861</name>
</gene>
<comment type="similarity">
    <text evidence="1">Belongs to the paxM FAD-dependent monooxygenase family.</text>
</comment>
<keyword evidence="8" id="KW-1185">Reference proteome</keyword>
<proteinExistence type="inferred from homology"/>
<feature type="domain" description="FAD-binding" evidence="6">
    <location>
        <begin position="17"/>
        <end position="345"/>
    </location>
</feature>
<evidence type="ECO:0000259" key="6">
    <source>
        <dbReference type="Pfam" id="PF01494"/>
    </source>
</evidence>
<comment type="caution">
    <text evidence="7">The sequence shown here is derived from an EMBL/GenBank/DDBJ whole genome shotgun (WGS) entry which is preliminary data.</text>
</comment>
<dbReference type="Proteomes" id="UP001595075">
    <property type="component" value="Unassembled WGS sequence"/>
</dbReference>
<dbReference type="EMBL" id="JAZHXI010000018">
    <property type="protein sequence ID" value="KAL2061484.1"/>
    <property type="molecule type" value="Genomic_DNA"/>
</dbReference>
<evidence type="ECO:0000256" key="3">
    <source>
        <dbReference type="ARBA" id="ARBA00022827"/>
    </source>
</evidence>
<evidence type="ECO:0000256" key="5">
    <source>
        <dbReference type="ARBA" id="ARBA00023033"/>
    </source>
</evidence>
<keyword evidence="3" id="KW-0274">FAD</keyword>
<dbReference type="PRINTS" id="PR00420">
    <property type="entry name" value="RNGMNOXGNASE"/>
</dbReference>
<organism evidence="7 8">
    <name type="scientific">Oculimacula yallundae</name>
    <dbReference type="NCBI Taxonomy" id="86028"/>
    <lineage>
        <taxon>Eukaryota</taxon>
        <taxon>Fungi</taxon>
        <taxon>Dikarya</taxon>
        <taxon>Ascomycota</taxon>
        <taxon>Pezizomycotina</taxon>
        <taxon>Leotiomycetes</taxon>
        <taxon>Helotiales</taxon>
        <taxon>Ploettnerulaceae</taxon>
        <taxon>Oculimacula</taxon>
    </lineage>
</organism>
<reference evidence="7 8" key="1">
    <citation type="journal article" date="2024" name="Commun. Biol.">
        <title>Comparative genomic analysis of thermophilic fungi reveals convergent evolutionary adaptations and gene losses.</title>
        <authorList>
            <person name="Steindorff A.S."/>
            <person name="Aguilar-Pontes M.V."/>
            <person name="Robinson A.J."/>
            <person name="Andreopoulos B."/>
            <person name="LaButti K."/>
            <person name="Kuo A."/>
            <person name="Mondo S."/>
            <person name="Riley R."/>
            <person name="Otillar R."/>
            <person name="Haridas S."/>
            <person name="Lipzen A."/>
            <person name="Grimwood J."/>
            <person name="Schmutz J."/>
            <person name="Clum A."/>
            <person name="Reid I.D."/>
            <person name="Moisan M.C."/>
            <person name="Butler G."/>
            <person name="Nguyen T.T.M."/>
            <person name="Dewar K."/>
            <person name="Conant G."/>
            <person name="Drula E."/>
            <person name="Henrissat B."/>
            <person name="Hansel C."/>
            <person name="Singer S."/>
            <person name="Hutchinson M.I."/>
            <person name="de Vries R.P."/>
            <person name="Natvig D.O."/>
            <person name="Powell A.J."/>
            <person name="Tsang A."/>
            <person name="Grigoriev I.V."/>
        </authorList>
    </citation>
    <scope>NUCLEOTIDE SEQUENCE [LARGE SCALE GENOMIC DNA]</scope>
    <source>
        <strain evidence="7 8">CBS 494.80</strain>
    </source>
</reference>
<name>A0ABR4BV15_9HELO</name>
<evidence type="ECO:0000256" key="4">
    <source>
        <dbReference type="ARBA" id="ARBA00023002"/>
    </source>
</evidence>
<dbReference type="Pfam" id="PF01494">
    <property type="entry name" value="FAD_binding_3"/>
    <property type="match status" value="1"/>
</dbReference>
<evidence type="ECO:0000256" key="1">
    <source>
        <dbReference type="ARBA" id="ARBA00007992"/>
    </source>
</evidence>
<keyword evidence="5" id="KW-0503">Monooxygenase</keyword>
<dbReference type="InterPro" id="IPR036188">
    <property type="entry name" value="FAD/NAD-bd_sf"/>
</dbReference>
<dbReference type="InterPro" id="IPR002938">
    <property type="entry name" value="FAD-bd"/>
</dbReference>
<evidence type="ECO:0000256" key="2">
    <source>
        <dbReference type="ARBA" id="ARBA00022630"/>
    </source>
</evidence>
<keyword evidence="2" id="KW-0285">Flavoprotein</keyword>
<protein>
    <recommendedName>
        <fullName evidence="6">FAD-binding domain-containing protein</fullName>
    </recommendedName>
</protein>
<dbReference type="SUPFAM" id="SSF51905">
    <property type="entry name" value="FAD/NAD(P)-binding domain"/>
    <property type="match status" value="1"/>
</dbReference>
<dbReference type="PANTHER" id="PTHR13789">
    <property type="entry name" value="MONOOXYGENASE"/>
    <property type="match status" value="1"/>
</dbReference>
<dbReference type="PANTHER" id="PTHR13789:SF236">
    <property type="entry name" value="MONOOXYGENASE, PUTATIVE (AFU_ORTHOLOGUE AFUA_6G12060)-RELATED"/>
    <property type="match status" value="1"/>
</dbReference>
<evidence type="ECO:0000313" key="7">
    <source>
        <dbReference type="EMBL" id="KAL2061484.1"/>
    </source>
</evidence>
<accession>A0ABR4BV15</accession>
<dbReference type="Gene3D" id="3.50.50.60">
    <property type="entry name" value="FAD/NAD(P)-binding domain"/>
    <property type="match status" value="1"/>
</dbReference>
<dbReference type="InterPro" id="IPR050493">
    <property type="entry name" value="FAD-dep_Monooxygenase_BioMet"/>
</dbReference>
<keyword evidence="4" id="KW-0560">Oxidoreductase</keyword>
<dbReference type="SUPFAM" id="SSF54373">
    <property type="entry name" value="FAD-linked reductases, C-terminal domain"/>
    <property type="match status" value="1"/>
</dbReference>
<sequence>MAAIDFKDGSKSKPKFLIIGAGFGGLTAAIELKRKGVEVLVIEAAPEFALQGWDIIQIPSNATRIITKWGNLLGDLEAHSSRPSTMTIFRSSGEEILKSPLPAQFGGFPILFSSRCWAHLAMYKYAQSIGVQFRLGTRIADYFEDDNCAGVYIGAGESQELITANGVLCADGIHSKGRWYITGKEEVPRTSGFAVYRAWFPLEVLGLSEKTEKFTKIKEDLFYVWLHEDVHATFMIDVALRKVTVFCTHKDRYEVEESWSFKGDLKEMLEVVDGWDETIRAVISAIPPEVLVDWKLLWRDPIRKWVSDKGRVVLIGDAAHPHLPNSGSGAAQAIEDGATIGVILSKLGDTNVPLAFRSFEKLRYERTSLTQRLGWETRHRWHQTDWEFVKSNPEFLKMPMPGWLYGSDAEQYAFNRLEEVMESIKTGSPFKSTNIPDGHVHEDWTVETMMALEHKQVQAQFYKIVDTK</sequence>
<evidence type="ECO:0000313" key="8">
    <source>
        <dbReference type="Proteomes" id="UP001595075"/>
    </source>
</evidence>